<dbReference type="SMART" id="SM00408">
    <property type="entry name" value="IGc2"/>
    <property type="match status" value="2"/>
</dbReference>
<evidence type="ECO:0000256" key="4">
    <source>
        <dbReference type="ARBA" id="ARBA00023319"/>
    </source>
</evidence>
<dbReference type="SMART" id="SM00409">
    <property type="entry name" value="IG"/>
    <property type="match status" value="2"/>
</dbReference>
<name>A0A7L3XBL4_9AVES</name>
<organism evidence="6 7">
    <name type="scientific">Calonectris borealis</name>
    <name type="common">Cory's shearwater</name>
    <dbReference type="NCBI Taxonomy" id="1323832"/>
    <lineage>
        <taxon>Eukaryota</taxon>
        <taxon>Metazoa</taxon>
        <taxon>Chordata</taxon>
        <taxon>Craniata</taxon>
        <taxon>Vertebrata</taxon>
        <taxon>Euteleostomi</taxon>
        <taxon>Archelosauria</taxon>
        <taxon>Archosauria</taxon>
        <taxon>Dinosauria</taxon>
        <taxon>Saurischia</taxon>
        <taxon>Theropoda</taxon>
        <taxon>Coelurosauria</taxon>
        <taxon>Aves</taxon>
        <taxon>Neognathae</taxon>
        <taxon>Neoaves</taxon>
        <taxon>Aequornithes</taxon>
        <taxon>Procellariiformes</taxon>
        <taxon>Procellariidae</taxon>
        <taxon>Calonectris</taxon>
    </lineage>
</organism>
<dbReference type="InterPro" id="IPR013783">
    <property type="entry name" value="Ig-like_fold"/>
</dbReference>
<dbReference type="InterPro" id="IPR003598">
    <property type="entry name" value="Ig_sub2"/>
</dbReference>
<dbReference type="SUPFAM" id="SSF48726">
    <property type="entry name" value="Immunoglobulin"/>
    <property type="match status" value="2"/>
</dbReference>
<dbReference type="FunFam" id="2.60.40.10:FF:000063">
    <property type="entry name" value="neural cell adhesion molecule L1"/>
    <property type="match status" value="1"/>
</dbReference>
<dbReference type="Proteomes" id="UP000535403">
    <property type="component" value="Unassembled WGS sequence"/>
</dbReference>
<dbReference type="GO" id="GO:0043005">
    <property type="term" value="C:neuron projection"/>
    <property type="evidence" value="ECO:0007669"/>
    <property type="project" value="TreeGrafter"/>
</dbReference>
<evidence type="ECO:0000256" key="3">
    <source>
        <dbReference type="ARBA" id="ARBA00023157"/>
    </source>
</evidence>
<evidence type="ECO:0000259" key="5">
    <source>
        <dbReference type="PROSITE" id="PS50835"/>
    </source>
</evidence>
<keyword evidence="1" id="KW-0732">Signal</keyword>
<dbReference type="Gene3D" id="2.60.40.10">
    <property type="entry name" value="Immunoglobulins"/>
    <property type="match status" value="2"/>
</dbReference>
<keyword evidence="2" id="KW-0677">Repeat</keyword>
<dbReference type="EMBL" id="VZUG01003525">
    <property type="protein sequence ID" value="NXV85513.1"/>
    <property type="molecule type" value="Genomic_DNA"/>
</dbReference>
<dbReference type="PANTHER" id="PTHR12231:SF241">
    <property type="entry name" value="L1 CELL ADHESION MOLECULE"/>
    <property type="match status" value="1"/>
</dbReference>
<dbReference type="PANTHER" id="PTHR12231">
    <property type="entry name" value="CTX-RELATED TYPE I TRANSMEMBRANE PROTEIN"/>
    <property type="match status" value="1"/>
</dbReference>
<sequence>RPQSGVFGPGETAGLDCRVEGKPRPRLAWRLNGVPIEEVPGAGRWTVREGMLVLSRLEPNDTLVAQCEAHNRHGRLLANAFVYVVELPVKILTPDETSYAVVENRTVFLHCRAFGAPAPTVEWLTPGLEPALQDDRAFVFTNGTLRLGPAARGDGGPFTCRAHNAHSNASVVAHLDVKGTG</sequence>
<evidence type="ECO:0000256" key="1">
    <source>
        <dbReference type="ARBA" id="ARBA00022729"/>
    </source>
</evidence>
<reference evidence="6 7" key="1">
    <citation type="submission" date="2019-09" db="EMBL/GenBank/DDBJ databases">
        <title>Bird 10,000 Genomes (B10K) Project - Family phase.</title>
        <authorList>
            <person name="Zhang G."/>
        </authorList>
    </citation>
    <scope>NUCLEOTIDE SEQUENCE [LARGE SCALE GENOMIC DNA]</scope>
    <source>
        <strain evidence="6">OUT-0025</strain>
        <tissue evidence="6">Blood</tissue>
    </source>
</reference>
<feature type="domain" description="Ig-like" evidence="5">
    <location>
        <begin position="1"/>
        <end position="78"/>
    </location>
</feature>
<feature type="domain" description="Ig-like" evidence="5">
    <location>
        <begin position="88"/>
        <end position="176"/>
    </location>
</feature>
<accession>A0A7L3XBL4</accession>
<gene>
    <name evidence="6" type="primary">Ngca_3</name>
    <name evidence="6" type="ORF">CALBOR_R15393</name>
</gene>
<keyword evidence="7" id="KW-1185">Reference proteome</keyword>
<evidence type="ECO:0000313" key="6">
    <source>
        <dbReference type="EMBL" id="NXV85513.1"/>
    </source>
</evidence>
<keyword evidence="4" id="KW-0393">Immunoglobulin domain</keyword>
<proteinExistence type="predicted"/>
<dbReference type="InterPro" id="IPR003599">
    <property type="entry name" value="Ig_sub"/>
</dbReference>
<dbReference type="AlphaFoldDB" id="A0A7L3XBL4"/>
<dbReference type="InterPro" id="IPR036179">
    <property type="entry name" value="Ig-like_dom_sf"/>
</dbReference>
<evidence type="ECO:0000256" key="2">
    <source>
        <dbReference type="ARBA" id="ARBA00022737"/>
    </source>
</evidence>
<dbReference type="InterPro" id="IPR007110">
    <property type="entry name" value="Ig-like_dom"/>
</dbReference>
<dbReference type="InterPro" id="IPR051170">
    <property type="entry name" value="Neural/epithelial_adhesion"/>
</dbReference>
<evidence type="ECO:0000313" key="7">
    <source>
        <dbReference type="Proteomes" id="UP000535403"/>
    </source>
</evidence>
<keyword evidence="3" id="KW-1015">Disulfide bond</keyword>
<dbReference type="InterPro" id="IPR013098">
    <property type="entry name" value="Ig_I-set"/>
</dbReference>
<dbReference type="Pfam" id="PF07679">
    <property type="entry name" value="I-set"/>
    <property type="match status" value="1"/>
</dbReference>
<dbReference type="PROSITE" id="PS50835">
    <property type="entry name" value="IG_LIKE"/>
    <property type="match status" value="2"/>
</dbReference>
<dbReference type="Pfam" id="PF13927">
    <property type="entry name" value="Ig_3"/>
    <property type="match status" value="1"/>
</dbReference>
<comment type="caution">
    <text evidence="6">The sequence shown here is derived from an EMBL/GenBank/DDBJ whole genome shotgun (WGS) entry which is preliminary data.</text>
</comment>
<feature type="non-terminal residue" evidence="6">
    <location>
        <position position="181"/>
    </location>
</feature>
<protein>
    <submittedName>
        <fullName evidence="6">NGCA protein</fullName>
    </submittedName>
</protein>
<feature type="non-terminal residue" evidence="6">
    <location>
        <position position="1"/>
    </location>
</feature>